<dbReference type="RefSeq" id="WP_418889939.1">
    <property type="nucleotide sequence ID" value="NZ_JBEUWX010000001.1"/>
</dbReference>
<dbReference type="PANTHER" id="PTHR37481">
    <property type="entry name" value="LIPOPOLYSACCHARIDE EXPORT SYSTEM PROTEIN LPTC"/>
    <property type="match status" value="1"/>
</dbReference>
<protein>
    <submittedName>
        <fullName evidence="6">LPS export ABC transporter periplasmic protein LptC</fullName>
    </submittedName>
</protein>
<name>A0ABV4UCE0_9RHOO</name>
<proteinExistence type="predicted"/>
<evidence type="ECO:0000313" key="6">
    <source>
        <dbReference type="EMBL" id="MFA9948765.1"/>
    </source>
</evidence>
<dbReference type="Proteomes" id="UP001574673">
    <property type="component" value="Unassembled WGS sequence"/>
</dbReference>
<keyword evidence="7" id="KW-1185">Reference proteome</keyword>
<comment type="caution">
    <text evidence="6">The sequence shown here is derived from an EMBL/GenBank/DDBJ whole genome shotgun (WGS) entry which is preliminary data.</text>
</comment>
<evidence type="ECO:0000256" key="2">
    <source>
        <dbReference type="ARBA" id="ARBA00022519"/>
    </source>
</evidence>
<accession>A0ABV4UCE0</accession>
<keyword evidence="3" id="KW-0812">Transmembrane</keyword>
<reference evidence="7" key="1">
    <citation type="submission" date="2024-06" db="EMBL/GenBank/DDBJ databases">
        <title>Radixoralia hellwigii gen. nov., sp nov., isolated from a root canal in the human oral cavity.</title>
        <authorList>
            <person name="Bartsch S."/>
            <person name="Wittmer A."/>
            <person name="Schulz A.-K."/>
            <person name="Neumann-Schaal M."/>
            <person name="Wolf J."/>
            <person name="Gronow S."/>
            <person name="Tennert C."/>
            <person name="Haecker G."/>
            <person name="Cieplik F."/>
            <person name="Al-Ahmad A."/>
        </authorList>
    </citation>
    <scope>NUCLEOTIDE SEQUENCE [LARGE SCALE GENOMIC DNA]</scope>
    <source>
        <strain evidence="7">Wk13</strain>
    </source>
</reference>
<dbReference type="InterPro" id="IPR026265">
    <property type="entry name" value="LptC"/>
</dbReference>
<evidence type="ECO:0000256" key="3">
    <source>
        <dbReference type="ARBA" id="ARBA00022692"/>
    </source>
</evidence>
<organism evidence="6 7">
    <name type="scientific">Dentiradicibacter hellwigii</name>
    <dbReference type="NCBI Taxonomy" id="3149053"/>
    <lineage>
        <taxon>Bacteria</taxon>
        <taxon>Pseudomonadati</taxon>
        <taxon>Pseudomonadota</taxon>
        <taxon>Betaproteobacteria</taxon>
        <taxon>Rhodocyclales</taxon>
        <taxon>Rhodocyclaceae</taxon>
        <taxon>Dentiradicibacter</taxon>
    </lineage>
</organism>
<dbReference type="InterPro" id="IPR010664">
    <property type="entry name" value="LipoPS_assembly_LptC-rel"/>
</dbReference>
<gene>
    <name evidence="6" type="primary">lptC</name>
    <name evidence="6" type="ORF">ABCS64_00225</name>
</gene>
<evidence type="ECO:0000313" key="7">
    <source>
        <dbReference type="Proteomes" id="UP001574673"/>
    </source>
</evidence>
<keyword evidence="2" id="KW-0997">Cell inner membrane</keyword>
<dbReference type="PANTHER" id="PTHR37481:SF1">
    <property type="entry name" value="LIPOPOLYSACCHARIDE EXPORT SYSTEM PROTEIN LPTC"/>
    <property type="match status" value="1"/>
</dbReference>
<dbReference type="Gene3D" id="2.60.450.10">
    <property type="entry name" value="Lipopolysaccharide (LPS) transport protein A like domain"/>
    <property type="match status" value="1"/>
</dbReference>
<keyword evidence="1" id="KW-1003">Cell membrane</keyword>
<sequence length="195" mass="21787">MKHWSSALFPLVLLLTLTSLTYWLRYVTDQPETRNDGKNRHDPDYIMYDATLRKIGESGRLEYTLKADTVTHYPDNDTLDVSKPNLVHAGRGAQVTVTADTAHVSEDNERIDLNGNVIIRRAASPKHKALTGATPALTVLPDADKAFTKSPVLVTQGTSWAKGIGLQMDMRAETYRIESRVRAMLESPRARKKTP</sequence>
<evidence type="ECO:0000256" key="1">
    <source>
        <dbReference type="ARBA" id="ARBA00022475"/>
    </source>
</evidence>
<keyword evidence="4" id="KW-1133">Transmembrane helix</keyword>
<evidence type="ECO:0000256" key="4">
    <source>
        <dbReference type="ARBA" id="ARBA00022989"/>
    </source>
</evidence>
<dbReference type="InterPro" id="IPR052363">
    <property type="entry name" value="LPS_export_LptC"/>
</dbReference>
<evidence type="ECO:0000256" key="5">
    <source>
        <dbReference type="ARBA" id="ARBA00023136"/>
    </source>
</evidence>
<dbReference type="Pfam" id="PF06835">
    <property type="entry name" value="LptC"/>
    <property type="match status" value="1"/>
</dbReference>
<dbReference type="NCBIfam" id="TIGR04409">
    <property type="entry name" value="LptC_YrbK"/>
    <property type="match status" value="1"/>
</dbReference>
<keyword evidence="5" id="KW-0472">Membrane</keyword>
<dbReference type="EMBL" id="JBEUWX010000001">
    <property type="protein sequence ID" value="MFA9948765.1"/>
    <property type="molecule type" value="Genomic_DNA"/>
</dbReference>